<gene>
    <name evidence="3" type="ORF">EC973_006590</name>
</gene>
<dbReference type="EMBL" id="JABAYA010000042">
    <property type="protein sequence ID" value="KAF7728196.1"/>
    <property type="molecule type" value="Genomic_DNA"/>
</dbReference>
<accession>A0A8H7ERL3</accession>
<dbReference type="OrthoDB" id="5321006at2759"/>
<dbReference type="InterPro" id="IPR046464">
    <property type="entry name" value="SWI-SNF_Ssr4_C"/>
</dbReference>
<comment type="caution">
    <text evidence="3">The sequence shown here is derived from an EMBL/GenBank/DDBJ whole genome shotgun (WGS) entry which is preliminary data.</text>
</comment>
<feature type="compositionally biased region" description="Polar residues" evidence="1">
    <location>
        <begin position="1"/>
        <end position="15"/>
    </location>
</feature>
<evidence type="ECO:0000313" key="4">
    <source>
        <dbReference type="Proteomes" id="UP000605846"/>
    </source>
</evidence>
<organism evidence="3 4">
    <name type="scientific">Apophysomyces ossiformis</name>
    <dbReference type="NCBI Taxonomy" id="679940"/>
    <lineage>
        <taxon>Eukaryota</taxon>
        <taxon>Fungi</taxon>
        <taxon>Fungi incertae sedis</taxon>
        <taxon>Mucoromycota</taxon>
        <taxon>Mucoromycotina</taxon>
        <taxon>Mucoromycetes</taxon>
        <taxon>Mucorales</taxon>
        <taxon>Mucorineae</taxon>
        <taxon>Mucoraceae</taxon>
        <taxon>Apophysomyces</taxon>
    </lineage>
</organism>
<evidence type="ECO:0000313" key="3">
    <source>
        <dbReference type="EMBL" id="KAF7728196.1"/>
    </source>
</evidence>
<feature type="region of interest" description="Disordered" evidence="1">
    <location>
        <begin position="291"/>
        <end position="332"/>
    </location>
</feature>
<dbReference type="Pfam" id="PF20497">
    <property type="entry name" value="SWI-SNF_Ssr4_C"/>
    <property type="match status" value="1"/>
</dbReference>
<keyword evidence="4" id="KW-1185">Reference proteome</keyword>
<evidence type="ECO:0000259" key="2">
    <source>
        <dbReference type="Pfam" id="PF20497"/>
    </source>
</evidence>
<dbReference type="Proteomes" id="UP000605846">
    <property type="component" value="Unassembled WGS sequence"/>
</dbReference>
<protein>
    <recommendedName>
        <fullName evidence="2">SWI/SNF and RSC complexes subunit Ssr4 C-terminal domain-containing protein</fullName>
    </recommendedName>
</protein>
<evidence type="ECO:0000256" key="1">
    <source>
        <dbReference type="SAM" id="MobiDB-lite"/>
    </source>
</evidence>
<proteinExistence type="predicted"/>
<feature type="region of interest" description="Disordered" evidence="1">
    <location>
        <begin position="213"/>
        <end position="241"/>
    </location>
</feature>
<feature type="compositionally biased region" description="Basic and acidic residues" evidence="1">
    <location>
        <begin position="222"/>
        <end position="233"/>
    </location>
</feature>
<dbReference type="AlphaFoldDB" id="A0A8H7ERL3"/>
<sequence length="332" mass="37425">MHPTFYYNQNANSPAVASPMGPTGRPFNPAQMAMPPGHYMQAPPFRNGPPMNDPATMHKKRAVNKSSRPGGMPLAEEADEPSGDELDDISARDIAMARYKRNHDYLSEIFTPYNADAIIPPPLDISHSKEELTEFIEAHETRMNEQKASHEKRVEELEQERRKFWTLLKELNGASTLEAVDQASNQLAQLMGVSVEHTMQQAIATPIPGIEEENEPAMTRESAQRQRREENKDYTALPQPNDFVQNFMNANARDSGNMSSGITMDMFSTFPREEQSGNQTMEETDNDFMFNEMVNTGQEDDEDDPSVSEFLNADIDSDQSEKGESEDKNQNK</sequence>
<feature type="domain" description="SWI/SNF and RSC complexes subunit Ssr4 C-terminal" evidence="2">
    <location>
        <begin position="76"/>
        <end position="161"/>
    </location>
</feature>
<name>A0A8H7ERL3_9FUNG</name>
<feature type="compositionally biased region" description="Acidic residues" evidence="1">
    <location>
        <begin position="76"/>
        <end position="86"/>
    </location>
</feature>
<feature type="region of interest" description="Disordered" evidence="1">
    <location>
        <begin position="1"/>
        <end position="86"/>
    </location>
</feature>
<feature type="compositionally biased region" description="Basic and acidic residues" evidence="1">
    <location>
        <begin position="319"/>
        <end position="332"/>
    </location>
</feature>
<reference evidence="3" key="1">
    <citation type="submission" date="2020-01" db="EMBL/GenBank/DDBJ databases">
        <title>Genome Sequencing of Three Apophysomyces-Like Fungal Strains Confirms a Novel Fungal Genus in the Mucoromycota with divergent Burkholderia-like Endosymbiotic Bacteria.</title>
        <authorList>
            <person name="Stajich J.E."/>
            <person name="Macias A.M."/>
            <person name="Carter-House D."/>
            <person name="Lovett B."/>
            <person name="Kasson L.R."/>
            <person name="Berry K."/>
            <person name="Grigoriev I."/>
            <person name="Chang Y."/>
            <person name="Spatafora J."/>
            <person name="Kasson M.T."/>
        </authorList>
    </citation>
    <scope>NUCLEOTIDE SEQUENCE</scope>
    <source>
        <strain evidence="3">NRRL A-21654</strain>
    </source>
</reference>